<accession>A0A1G7X895</accession>
<evidence type="ECO:0000313" key="1">
    <source>
        <dbReference type="EMBL" id="SDG80395.1"/>
    </source>
</evidence>
<organism evidence="1 2">
    <name type="scientific">Prevotella communis</name>
    <dbReference type="NCBI Taxonomy" id="2913614"/>
    <lineage>
        <taxon>Bacteria</taxon>
        <taxon>Pseudomonadati</taxon>
        <taxon>Bacteroidota</taxon>
        <taxon>Bacteroidia</taxon>
        <taxon>Bacteroidales</taxon>
        <taxon>Prevotellaceae</taxon>
        <taxon>Prevotella</taxon>
    </lineage>
</organism>
<sequence length="57" mass="6629">MYKAISGDRDRFFVSYLGRISLRKMLGLVENACFLINFPTILYGLSHFFCIFEAEIT</sequence>
<name>A0A1G7X895_9BACT</name>
<dbReference type="STRING" id="645274.SAMN04487901_1105"/>
<keyword evidence="2" id="KW-1185">Reference proteome</keyword>
<reference evidence="2" key="1">
    <citation type="submission" date="2016-10" db="EMBL/GenBank/DDBJ databases">
        <authorList>
            <person name="Varghese N."/>
            <person name="Submissions S."/>
        </authorList>
    </citation>
    <scope>NUCLEOTIDE SEQUENCE [LARGE SCALE GENOMIC DNA]</scope>
    <source>
        <strain evidence="2">BP1-148</strain>
    </source>
</reference>
<dbReference type="AlphaFoldDB" id="A0A1G7X895"/>
<evidence type="ECO:0000313" key="2">
    <source>
        <dbReference type="Proteomes" id="UP000198779"/>
    </source>
</evidence>
<gene>
    <name evidence="1" type="ORF">SAMN04487901_1105</name>
</gene>
<proteinExistence type="predicted"/>
<dbReference type="Proteomes" id="UP000198779">
    <property type="component" value="Unassembled WGS sequence"/>
</dbReference>
<dbReference type="EMBL" id="FNCQ01000010">
    <property type="protein sequence ID" value="SDG80395.1"/>
    <property type="molecule type" value="Genomic_DNA"/>
</dbReference>
<protein>
    <submittedName>
        <fullName evidence="1">Uncharacterized protein</fullName>
    </submittedName>
</protein>